<keyword evidence="4" id="KW-0418">Kinase</keyword>
<dbReference type="InterPro" id="IPR046342">
    <property type="entry name" value="CBS_dom_sf"/>
</dbReference>
<dbReference type="InterPro" id="IPR036890">
    <property type="entry name" value="HATPase_C_sf"/>
</dbReference>
<feature type="domain" description="CBS" evidence="9">
    <location>
        <begin position="263"/>
        <end position="325"/>
    </location>
</feature>
<dbReference type="SMART" id="SM00387">
    <property type="entry name" value="HATPase_c"/>
    <property type="match status" value="1"/>
</dbReference>
<evidence type="ECO:0000256" key="3">
    <source>
        <dbReference type="ARBA" id="ARBA00022553"/>
    </source>
</evidence>
<dbReference type="InterPro" id="IPR003594">
    <property type="entry name" value="HATPase_dom"/>
</dbReference>
<keyword evidence="5" id="KW-0902">Two-component regulatory system</keyword>
<dbReference type="SUPFAM" id="SSF55874">
    <property type="entry name" value="ATPase domain of HSP90 chaperone/DNA topoisomerase II/histidine kinase"/>
    <property type="match status" value="1"/>
</dbReference>
<sequence>MQLNGPPIYSLTLKNAINPHALTVAPHTSLVEVLHRMARVRSSCPVNGENGLPEVEENGESSQQERLKRASCVLVMEASQLVGIFTERDIVRLIAAGMDLKSVNVADVMSHPVVTLTQSDAQDIFSALSILRHHRIRHLPILSQQGQLIGMLTPGSIRASMQPANLLTRLWSVADVMTTQVIHAPSTASVLNLAQLMAEYRVSCVVITRMEEQRLNIENSLTLHSGVRTPYFLVPVGIVTEGDVVEFQALELNLSQLQAQDVMSTPLFCLGPDESLWVAHQEMQRRHVRRLVVAGNQGELLGIVSQTSLLQVLDPTEMYGVIEALQQAVDERTSELRQTNEQLQREITFRVKAEEELQKAHDDLKRQVEERTAELQAANALLKKDIVKRQQVEEALRKSEAQLREQANQLAFALHELQRTQAQLIQTEKMSSLGQLVAGVAHEINNPVSFIHGNLPYASQYVRDLLQLVYLYQQHYPQSIPAIQAQAEAIDLNFLLEDLPKLLASMQLGAERIRQIVLSLRNFSRLDQAEMKPVDLHEGIDSTLLILQNRLKVRAGHPGILVIKEYGDLPPVECYAGQMNQVFMNILSNAIDAVDESENLKRRQQIQQYVDEVEHRLGTIRIRTELLNAEWVAIRIADNGPGISETVLSKLFDPFYTTKPPGKGTGLGLSISYQIVVEKHGGQLKCFSTLGDGTEFAIEIPIRQKNK</sequence>
<feature type="domain" description="CBS" evidence="9">
    <location>
        <begin position="109"/>
        <end position="168"/>
    </location>
</feature>
<evidence type="ECO:0000256" key="2">
    <source>
        <dbReference type="ARBA" id="ARBA00012438"/>
    </source>
</evidence>
<keyword evidence="4" id="KW-0808">Transferase</keyword>
<reference evidence="10" key="1">
    <citation type="journal article" date="2015" name="ISME J.">
        <title>Draft Genome Sequence of Streptomyces incarnatus NRRL8089, which Produces the Nucleoside Antibiotic Sinefungin.</title>
        <authorList>
            <person name="Oshima K."/>
            <person name="Hattori M."/>
            <person name="Shimizu H."/>
            <person name="Fukuda K."/>
            <person name="Nemoto M."/>
            <person name="Inagaki K."/>
            <person name="Tamura T."/>
        </authorList>
    </citation>
    <scope>NUCLEOTIDE SEQUENCE</scope>
    <source>
        <strain evidence="10">FACHB-1375</strain>
    </source>
</reference>
<dbReference type="CDD" id="cd17774">
    <property type="entry name" value="CBS_two-component_sensor_histidine_kinase_repeat2"/>
    <property type="match status" value="1"/>
</dbReference>
<feature type="coiled-coil region" evidence="7">
    <location>
        <begin position="322"/>
        <end position="423"/>
    </location>
</feature>
<evidence type="ECO:0000313" key="10">
    <source>
        <dbReference type="EMBL" id="MBD2183302.1"/>
    </source>
</evidence>
<evidence type="ECO:0000259" key="8">
    <source>
        <dbReference type="PROSITE" id="PS50109"/>
    </source>
</evidence>
<keyword evidence="3" id="KW-0597">Phosphoprotein</keyword>
<dbReference type="InterPro" id="IPR003661">
    <property type="entry name" value="HisK_dim/P_dom"/>
</dbReference>
<proteinExistence type="predicted"/>
<dbReference type="SMART" id="SM00388">
    <property type="entry name" value="HisKA"/>
    <property type="match status" value="1"/>
</dbReference>
<feature type="domain" description="Histidine kinase" evidence="8">
    <location>
        <begin position="439"/>
        <end position="704"/>
    </location>
</feature>
<dbReference type="InterPro" id="IPR000644">
    <property type="entry name" value="CBS_dom"/>
</dbReference>
<evidence type="ECO:0000256" key="4">
    <source>
        <dbReference type="ARBA" id="ARBA00022777"/>
    </source>
</evidence>
<feature type="domain" description="CBS" evidence="9">
    <location>
        <begin position="17"/>
        <end position="100"/>
    </location>
</feature>
<comment type="caution">
    <text evidence="10">The sequence shown here is derived from an EMBL/GenBank/DDBJ whole genome shotgun (WGS) entry which is preliminary data.</text>
</comment>
<dbReference type="Gene3D" id="3.30.565.10">
    <property type="entry name" value="Histidine kinase-like ATPase, C-terminal domain"/>
    <property type="match status" value="1"/>
</dbReference>
<dbReference type="InterPro" id="IPR036097">
    <property type="entry name" value="HisK_dim/P_sf"/>
</dbReference>
<dbReference type="Pfam" id="PF00571">
    <property type="entry name" value="CBS"/>
    <property type="match status" value="3"/>
</dbReference>
<dbReference type="PANTHER" id="PTHR43065:SF50">
    <property type="entry name" value="HISTIDINE KINASE"/>
    <property type="match status" value="1"/>
</dbReference>
<evidence type="ECO:0000256" key="6">
    <source>
        <dbReference type="PROSITE-ProRule" id="PRU00703"/>
    </source>
</evidence>
<evidence type="ECO:0000259" key="9">
    <source>
        <dbReference type="PROSITE" id="PS51371"/>
    </source>
</evidence>
<evidence type="ECO:0000256" key="1">
    <source>
        <dbReference type="ARBA" id="ARBA00000085"/>
    </source>
</evidence>
<name>A0A926VGF1_9CYAN</name>
<feature type="domain" description="CBS" evidence="9">
    <location>
        <begin position="177"/>
        <end position="254"/>
    </location>
</feature>
<gene>
    <name evidence="10" type="ORF">H6G03_19925</name>
</gene>
<protein>
    <recommendedName>
        <fullName evidence="2">histidine kinase</fullName>
        <ecNumber evidence="2">2.7.13.3</ecNumber>
    </recommendedName>
</protein>
<reference evidence="10" key="2">
    <citation type="submission" date="2020-08" db="EMBL/GenBank/DDBJ databases">
        <authorList>
            <person name="Chen M."/>
            <person name="Teng W."/>
            <person name="Zhao L."/>
            <person name="Hu C."/>
            <person name="Zhou Y."/>
            <person name="Han B."/>
            <person name="Song L."/>
            <person name="Shu W."/>
        </authorList>
    </citation>
    <scope>NUCLEOTIDE SEQUENCE</scope>
    <source>
        <strain evidence="10">FACHB-1375</strain>
    </source>
</reference>
<dbReference type="PANTHER" id="PTHR43065">
    <property type="entry name" value="SENSOR HISTIDINE KINASE"/>
    <property type="match status" value="1"/>
</dbReference>
<keyword evidence="11" id="KW-1185">Reference proteome</keyword>
<organism evidence="10 11">
    <name type="scientific">Aerosakkonema funiforme FACHB-1375</name>
    <dbReference type="NCBI Taxonomy" id="2949571"/>
    <lineage>
        <taxon>Bacteria</taxon>
        <taxon>Bacillati</taxon>
        <taxon>Cyanobacteriota</taxon>
        <taxon>Cyanophyceae</taxon>
        <taxon>Oscillatoriophycideae</taxon>
        <taxon>Aerosakkonematales</taxon>
        <taxon>Aerosakkonemataceae</taxon>
        <taxon>Aerosakkonema</taxon>
    </lineage>
</organism>
<dbReference type="CDD" id="cd04620">
    <property type="entry name" value="CBS_two-component_sensor_histidine_kinase_repeat1"/>
    <property type="match status" value="1"/>
</dbReference>
<keyword evidence="7" id="KW-0175">Coiled coil</keyword>
<dbReference type="InterPro" id="IPR004358">
    <property type="entry name" value="Sig_transdc_His_kin-like_C"/>
</dbReference>
<dbReference type="EC" id="2.7.13.3" evidence="2"/>
<dbReference type="SUPFAM" id="SSF47384">
    <property type="entry name" value="Homodimeric domain of signal transducing histidine kinase"/>
    <property type="match status" value="1"/>
</dbReference>
<dbReference type="Pfam" id="PF02518">
    <property type="entry name" value="HATPase_c"/>
    <property type="match status" value="1"/>
</dbReference>
<dbReference type="RefSeq" id="WP_190467340.1">
    <property type="nucleotide sequence ID" value="NZ_JACJPW010000052.1"/>
</dbReference>
<comment type="catalytic activity">
    <reaction evidence="1">
        <text>ATP + protein L-histidine = ADP + protein N-phospho-L-histidine.</text>
        <dbReference type="EC" id="2.7.13.3"/>
    </reaction>
</comment>
<dbReference type="AlphaFoldDB" id="A0A926VGF1"/>
<dbReference type="SMART" id="SM00116">
    <property type="entry name" value="CBS"/>
    <property type="match status" value="4"/>
</dbReference>
<dbReference type="PRINTS" id="PR00344">
    <property type="entry name" value="BCTRLSENSOR"/>
</dbReference>
<dbReference type="EMBL" id="JACJPW010000052">
    <property type="protein sequence ID" value="MBD2183302.1"/>
    <property type="molecule type" value="Genomic_DNA"/>
</dbReference>
<dbReference type="Gene3D" id="3.10.580.10">
    <property type="entry name" value="CBS-domain"/>
    <property type="match status" value="2"/>
</dbReference>
<accession>A0A926VGF1</accession>
<dbReference type="SUPFAM" id="SSF54631">
    <property type="entry name" value="CBS-domain pair"/>
    <property type="match status" value="2"/>
</dbReference>
<keyword evidence="6" id="KW-0129">CBS domain</keyword>
<evidence type="ECO:0000313" key="11">
    <source>
        <dbReference type="Proteomes" id="UP000641646"/>
    </source>
</evidence>
<evidence type="ECO:0000256" key="5">
    <source>
        <dbReference type="ARBA" id="ARBA00023012"/>
    </source>
</evidence>
<dbReference type="PROSITE" id="PS50109">
    <property type="entry name" value="HIS_KIN"/>
    <property type="match status" value="1"/>
</dbReference>
<dbReference type="PROSITE" id="PS51371">
    <property type="entry name" value="CBS"/>
    <property type="match status" value="4"/>
</dbReference>
<dbReference type="Gene3D" id="1.10.287.130">
    <property type="match status" value="1"/>
</dbReference>
<dbReference type="CDD" id="cd00082">
    <property type="entry name" value="HisKA"/>
    <property type="match status" value="1"/>
</dbReference>
<dbReference type="GO" id="GO:0000155">
    <property type="term" value="F:phosphorelay sensor kinase activity"/>
    <property type="evidence" value="ECO:0007669"/>
    <property type="project" value="InterPro"/>
</dbReference>
<dbReference type="InterPro" id="IPR005467">
    <property type="entry name" value="His_kinase_dom"/>
</dbReference>
<dbReference type="Proteomes" id="UP000641646">
    <property type="component" value="Unassembled WGS sequence"/>
</dbReference>
<evidence type="ECO:0000256" key="7">
    <source>
        <dbReference type="SAM" id="Coils"/>
    </source>
</evidence>